<evidence type="ECO:0000313" key="1">
    <source>
        <dbReference type="EMBL" id="SFF04121.1"/>
    </source>
</evidence>
<gene>
    <name evidence="1" type="ORF">SAMN05216574_10894</name>
</gene>
<dbReference type="InterPro" id="IPR010985">
    <property type="entry name" value="Ribbon_hlx_hlx"/>
</dbReference>
<proteinExistence type="predicted"/>
<evidence type="ECO:0000313" key="2">
    <source>
        <dbReference type="Proteomes" id="UP000198589"/>
    </source>
</evidence>
<dbReference type="AlphaFoldDB" id="A0A1I2FI54"/>
<dbReference type="Proteomes" id="UP000198589">
    <property type="component" value="Unassembled WGS sequence"/>
</dbReference>
<dbReference type="GO" id="GO:0006355">
    <property type="term" value="P:regulation of DNA-templated transcription"/>
    <property type="evidence" value="ECO:0007669"/>
    <property type="project" value="InterPro"/>
</dbReference>
<reference evidence="2" key="1">
    <citation type="submission" date="2016-10" db="EMBL/GenBank/DDBJ databases">
        <authorList>
            <person name="Varghese N."/>
            <person name="Submissions S."/>
        </authorList>
    </citation>
    <scope>NUCLEOTIDE SEQUENCE [LARGE SCALE GENOMIC DNA]</scope>
    <source>
        <strain evidence="2">DSM 46838</strain>
    </source>
</reference>
<protein>
    <recommendedName>
        <fullName evidence="3">Ribbon-helix-helix protein, copG family</fullName>
    </recommendedName>
</protein>
<sequence>MAMTLRLSAAQSEALRRRAQAEGASMQDVARRAVEAYIRAHEPEVPLAVLIDQELDRYAGAVGRLGRWQD</sequence>
<dbReference type="SUPFAM" id="SSF47598">
    <property type="entry name" value="Ribbon-helix-helix"/>
    <property type="match status" value="1"/>
</dbReference>
<dbReference type="EMBL" id="FOND01000008">
    <property type="protein sequence ID" value="SFF04121.1"/>
    <property type="molecule type" value="Genomic_DNA"/>
</dbReference>
<name>A0A1I2FI54_9ACTN</name>
<dbReference type="STRING" id="1798228.SAMN05216574_10894"/>
<accession>A0A1I2FI54</accession>
<evidence type="ECO:0008006" key="3">
    <source>
        <dbReference type="Google" id="ProtNLM"/>
    </source>
</evidence>
<keyword evidence="2" id="KW-1185">Reference proteome</keyword>
<organism evidence="1 2">
    <name type="scientific">Blastococcus tunisiensis</name>
    <dbReference type="NCBI Taxonomy" id="1798228"/>
    <lineage>
        <taxon>Bacteria</taxon>
        <taxon>Bacillati</taxon>
        <taxon>Actinomycetota</taxon>
        <taxon>Actinomycetes</taxon>
        <taxon>Geodermatophilales</taxon>
        <taxon>Geodermatophilaceae</taxon>
        <taxon>Blastococcus</taxon>
    </lineage>
</organism>